<dbReference type="RefSeq" id="WP_009580929.1">
    <property type="nucleotide sequence ID" value="NZ_AMZN01000051.1"/>
</dbReference>
<dbReference type="AlphaFoldDB" id="L8JTA1"/>
<organism evidence="3 4">
    <name type="scientific">Fulvivirga imtechensis AK7</name>
    <dbReference type="NCBI Taxonomy" id="1237149"/>
    <lineage>
        <taxon>Bacteria</taxon>
        <taxon>Pseudomonadati</taxon>
        <taxon>Bacteroidota</taxon>
        <taxon>Cytophagia</taxon>
        <taxon>Cytophagales</taxon>
        <taxon>Fulvivirgaceae</taxon>
        <taxon>Fulvivirga</taxon>
    </lineage>
</organism>
<dbReference type="Pfam" id="PF04389">
    <property type="entry name" value="Peptidase_M28"/>
    <property type="match status" value="1"/>
</dbReference>
<accession>L8JTA1</accession>
<gene>
    <name evidence="3" type="ORF">C900_03553</name>
</gene>
<evidence type="ECO:0000313" key="4">
    <source>
        <dbReference type="Proteomes" id="UP000011135"/>
    </source>
</evidence>
<dbReference type="GO" id="GO:0008235">
    <property type="term" value="F:metalloexopeptidase activity"/>
    <property type="evidence" value="ECO:0007669"/>
    <property type="project" value="InterPro"/>
</dbReference>
<dbReference type="Gene3D" id="3.40.630.10">
    <property type="entry name" value="Zn peptidases"/>
    <property type="match status" value="1"/>
</dbReference>
<protein>
    <recommendedName>
        <fullName evidence="2">Peptidase M28 domain-containing protein</fullName>
    </recommendedName>
</protein>
<dbReference type="PANTHER" id="PTHR12147:SF26">
    <property type="entry name" value="PEPTIDASE M28 DOMAIN-CONTAINING PROTEIN"/>
    <property type="match status" value="1"/>
</dbReference>
<evidence type="ECO:0000256" key="1">
    <source>
        <dbReference type="SAM" id="SignalP"/>
    </source>
</evidence>
<dbReference type="GO" id="GO:0006508">
    <property type="term" value="P:proteolysis"/>
    <property type="evidence" value="ECO:0007669"/>
    <property type="project" value="InterPro"/>
</dbReference>
<proteinExistence type="predicted"/>
<reference evidence="3 4" key="1">
    <citation type="submission" date="2012-12" db="EMBL/GenBank/DDBJ databases">
        <title>Genome assembly of Fulvivirga imtechensis AK7.</title>
        <authorList>
            <person name="Nupur N."/>
            <person name="Khatri I."/>
            <person name="Kumar R."/>
            <person name="Subramanian S."/>
            <person name="Pinnaka A."/>
        </authorList>
    </citation>
    <scope>NUCLEOTIDE SEQUENCE [LARGE SCALE GENOMIC DNA]</scope>
    <source>
        <strain evidence="3 4">AK7</strain>
    </source>
</reference>
<keyword evidence="4" id="KW-1185">Reference proteome</keyword>
<dbReference type="eggNOG" id="COG2234">
    <property type="taxonomic scope" value="Bacteria"/>
</dbReference>
<dbReference type="EMBL" id="AMZN01000051">
    <property type="protein sequence ID" value="ELR70572.1"/>
    <property type="molecule type" value="Genomic_DNA"/>
</dbReference>
<dbReference type="SUPFAM" id="SSF52025">
    <property type="entry name" value="PA domain"/>
    <property type="match status" value="1"/>
</dbReference>
<dbReference type="InterPro" id="IPR045175">
    <property type="entry name" value="M28_fam"/>
</dbReference>
<dbReference type="InterPro" id="IPR007484">
    <property type="entry name" value="Peptidase_M28"/>
</dbReference>
<feature type="chain" id="PRO_5003993385" description="Peptidase M28 domain-containing protein" evidence="1">
    <location>
        <begin position="20"/>
        <end position="495"/>
    </location>
</feature>
<dbReference type="SUPFAM" id="SSF53187">
    <property type="entry name" value="Zn-dependent exopeptidases"/>
    <property type="match status" value="1"/>
</dbReference>
<dbReference type="PANTHER" id="PTHR12147">
    <property type="entry name" value="METALLOPEPTIDASE M28 FAMILY MEMBER"/>
    <property type="match status" value="1"/>
</dbReference>
<dbReference type="PATRIC" id="fig|1237149.3.peg.3314"/>
<evidence type="ECO:0000259" key="2">
    <source>
        <dbReference type="Pfam" id="PF04389"/>
    </source>
</evidence>
<dbReference type="STRING" id="1237149.C900_03553"/>
<name>L8JTA1_9BACT</name>
<dbReference type="Gene3D" id="3.50.30.30">
    <property type="match status" value="1"/>
</dbReference>
<sequence length="495" mass="54232">MKKSILTAGCFLIGIIALAQSTDIEKVKATVDKQDIKNHIYYLASDELKGRETGTPGIEKAADYIADKFKAYGVQPVKGAEEGYFQHVKLKNVTVPTSIKASIGSTDFAKENLALLKGDNIVTAGQAVFLNYGTAEDFEGKHVEGKVVVTYAGGPDQTDPGSLFKLALQKRGLAQKAGALALLEIHEFNPQYWSSVSGYLNHEKMTIFNGSEEEDGLAHLWVNDTSKMLTTLKVGENLKVKLTVNGIDNKTLTSRNVVGMVEGTDPKLKKEFIIYSAHYDHVGVGAPNAEGDSIFNGARDNAVGTVTVLSAAENIARYPTKRSALFILFTAEEKGLLGSKWYVEHPLIPLEQSVYCFNSDNASYNDTTKATIVGLERTTASQHIKDACAAFGLTAIDDPAPEQNLFDRSDNVHFAAKGIPAPTFSLGFTAFDAEVFKYYHQVTDNPETLDYDYLEKFFRSYVLSCRNIANADATPVWVEGDKYYEAGQKLYGTDR</sequence>
<evidence type="ECO:0000313" key="3">
    <source>
        <dbReference type="EMBL" id="ELR70572.1"/>
    </source>
</evidence>
<dbReference type="OrthoDB" id="1521787at2"/>
<feature type="signal peptide" evidence="1">
    <location>
        <begin position="1"/>
        <end position="19"/>
    </location>
</feature>
<keyword evidence="1" id="KW-0732">Signal</keyword>
<feature type="domain" description="Peptidase M28" evidence="2">
    <location>
        <begin position="256"/>
        <end position="458"/>
    </location>
</feature>
<dbReference type="InterPro" id="IPR046450">
    <property type="entry name" value="PA_dom_sf"/>
</dbReference>
<comment type="caution">
    <text evidence="3">The sequence shown here is derived from an EMBL/GenBank/DDBJ whole genome shotgun (WGS) entry which is preliminary data.</text>
</comment>
<dbReference type="Proteomes" id="UP000011135">
    <property type="component" value="Unassembled WGS sequence"/>
</dbReference>